<evidence type="ECO:0000313" key="2">
    <source>
        <dbReference type="EMBL" id="PZO87399.1"/>
    </source>
</evidence>
<evidence type="ECO:0008006" key="4">
    <source>
        <dbReference type="Google" id="ProtNLM"/>
    </source>
</evidence>
<sequence>MAKEMMKEAANSVSKEVSNLKNKADYSAIQQDLETLKEDARVLRDDALVLGKDLKEEGRKRLSAAEVRAQEAMEEAREKGREQLAYIASFVQHNPAQSLAIAFVGGVIANMLLGRRR</sequence>
<gene>
    <name evidence="2" type="ORF">DI626_04065</name>
</gene>
<dbReference type="AlphaFoldDB" id="A0A2W5A4M3"/>
<feature type="coiled-coil region" evidence="1">
    <location>
        <begin position="3"/>
        <end position="82"/>
    </location>
</feature>
<evidence type="ECO:0000313" key="3">
    <source>
        <dbReference type="Proteomes" id="UP000249557"/>
    </source>
</evidence>
<dbReference type="EMBL" id="QFNK01000059">
    <property type="protein sequence ID" value="PZO87399.1"/>
    <property type="molecule type" value="Genomic_DNA"/>
</dbReference>
<proteinExistence type="predicted"/>
<keyword evidence="1" id="KW-0175">Coiled coil</keyword>
<evidence type="ECO:0000256" key="1">
    <source>
        <dbReference type="SAM" id="Coils"/>
    </source>
</evidence>
<comment type="caution">
    <text evidence="2">The sequence shown here is derived from an EMBL/GenBank/DDBJ whole genome shotgun (WGS) entry which is preliminary data.</text>
</comment>
<accession>A0A2W5A4M3</accession>
<name>A0A2W5A4M3_9BACT</name>
<dbReference type="Proteomes" id="UP000249557">
    <property type="component" value="Unassembled WGS sequence"/>
</dbReference>
<protein>
    <recommendedName>
        <fullName evidence="4">DUF883 domain-containing protein</fullName>
    </recommendedName>
</protein>
<organism evidence="2 3">
    <name type="scientific">Micavibrio aeruginosavorus</name>
    <dbReference type="NCBI Taxonomy" id="349221"/>
    <lineage>
        <taxon>Bacteria</taxon>
        <taxon>Pseudomonadati</taxon>
        <taxon>Bdellovibrionota</taxon>
        <taxon>Bdellovibrionia</taxon>
        <taxon>Bdellovibrionales</taxon>
        <taxon>Pseudobdellovibrionaceae</taxon>
        <taxon>Micavibrio</taxon>
    </lineage>
</organism>
<reference evidence="2 3" key="1">
    <citation type="submission" date="2017-08" db="EMBL/GenBank/DDBJ databases">
        <title>Infants hospitalized years apart are colonized by the same room-sourced microbial strains.</title>
        <authorList>
            <person name="Brooks B."/>
            <person name="Olm M.R."/>
            <person name="Firek B.A."/>
            <person name="Baker R."/>
            <person name="Thomas B.C."/>
            <person name="Morowitz M.J."/>
            <person name="Banfield J.F."/>
        </authorList>
    </citation>
    <scope>NUCLEOTIDE SEQUENCE [LARGE SCALE GENOMIC DNA]</scope>
    <source>
        <strain evidence="2">S2_018_000_R2_104</strain>
    </source>
</reference>